<gene>
    <name evidence="7" type="ORF">KVA01_08620</name>
</gene>
<evidence type="ECO:0000259" key="6">
    <source>
        <dbReference type="Pfam" id="PF21077"/>
    </source>
</evidence>
<dbReference type="InterPro" id="IPR036291">
    <property type="entry name" value="NAD(P)-bd_dom_sf"/>
</dbReference>
<dbReference type="SUPFAM" id="SSF53223">
    <property type="entry name" value="Aminoacid dehydrogenase-like, N-terminal domain"/>
    <property type="match status" value="1"/>
</dbReference>
<reference evidence="7 8" key="1">
    <citation type="submission" date="2019-06" db="EMBL/GenBank/DDBJ databases">
        <title>Whole genome shotgun sequence of Kocuria varians NBRC 15358.</title>
        <authorList>
            <person name="Hosoyama A."/>
            <person name="Uohara A."/>
            <person name="Ohji S."/>
            <person name="Ichikawa N."/>
        </authorList>
    </citation>
    <scope>NUCLEOTIDE SEQUENCE [LARGE SCALE GENOMIC DNA]</scope>
    <source>
        <strain evidence="7 8">NBRC 15358</strain>
    </source>
</reference>
<dbReference type="PIRSF" id="PIRSF036761">
    <property type="entry name" value="GDH_Mll4104"/>
    <property type="match status" value="1"/>
</dbReference>
<dbReference type="InterPro" id="IPR049064">
    <property type="entry name" value="NAD_Glu_DH_ACT3"/>
</dbReference>
<dbReference type="Pfam" id="PF21079">
    <property type="entry name" value="GDH_HM2"/>
    <property type="match status" value="1"/>
</dbReference>
<feature type="domain" description="NAD-glutamate dehydrogenase ACT2" evidence="5">
    <location>
        <begin position="419"/>
        <end position="508"/>
    </location>
</feature>
<dbReference type="Pfam" id="PF21074">
    <property type="entry name" value="GDH_C"/>
    <property type="match status" value="1"/>
</dbReference>
<dbReference type="Pfam" id="PF21078">
    <property type="entry name" value="GDH_HM3"/>
    <property type="match status" value="1"/>
</dbReference>
<dbReference type="InterPro" id="IPR024727">
    <property type="entry name" value="NAD_Glu_DH_N_ACT1"/>
</dbReference>
<evidence type="ECO:0000259" key="3">
    <source>
        <dbReference type="Pfam" id="PF21074"/>
    </source>
</evidence>
<dbReference type="InterPro" id="IPR049056">
    <property type="entry name" value="NAD_Glu_DH_HM3"/>
</dbReference>
<protein>
    <submittedName>
        <fullName evidence="7">Glutamate dehydrogenase</fullName>
    </submittedName>
</protein>
<feature type="compositionally biased region" description="Polar residues" evidence="1">
    <location>
        <begin position="913"/>
        <end position="926"/>
    </location>
</feature>
<dbReference type="GO" id="GO:0004352">
    <property type="term" value="F:glutamate dehydrogenase (NAD+) activity"/>
    <property type="evidence" value="ECO:0007669"/>
    <property type="project" value="InterPro"/>
</dbReference>
<feature type="region of interest" description="Disordered" evidence="1">
    <location>
        <begin position="1549"/>
        <end position="1576"/>
    </location>
</feature>
<feature type="domain" description="NAD-glutamate dehydrogenase N-terminal ACT1" evidence="4">
    <location>
        <begin position="27"/>
        <end position="186"/>
    </location>
</feature>
<name>A0A4Y4D5Z5_KOCVA</name>
<dbReference type="InterPro" id="IPR046346">
    <property type="entry name" value="Aminoacid_DH-like_N_sf"/>
</dbReference>
<dbReference type="EMBL" id="BJNW01000006">
    <property type="protein sequence ID" value="GEC98707.1"/>
    <property type="molecule type" value="Genomic_DNA"/>
</dbReference>
<dbReference type="GO" id="GO:0006538">
    <property type="term" value="P:L-glutamate catabolic process"/>
    <property type="evidence" value="ECO:0007669"/>
    <property type="project" value="InterPro"/>
</dbReference>
<dbReference type="STRING" id="1272.GCA_900014985_00903"/>
<dbReference type="Pfam" id="PF21076">
    <property type="entry name" value="GDH_ACT2"/>
    <property type="match status" value="1"/>
</dbReference>
<dbReference type="Pfam" id="PF05088">
    <property type="entry name" value="Bac_GDH_CD"/>
    <property type="match status" value="2"/>
</dbReference>
<dbReference type="Pfam" id="PF21077">
    <property type="entry name" value="GDH_ACT3"/>
    <property type="match status" value="1"/>
</dbReference>
<dbReference type="SUPFAM" id="SSF51735">
    <property type="entry name" value="NAD(P)-binding Rossmann-fold domains"/>
    <property type="match status" value="1"/>
</dbReference>
<dbReference type="InterPro" id="IPR007780">
    <property type="entry name" value="NAD_Glu_DH_bac"/>
</dbReference>
<accession>A0A4Y4D5Z5</accession>
<comment type="caution">
    <text evidence="7">The sequence shown here is derived from an EMBL/GenBank/DDBJ whole genome shotgun (WGS) entry which is preliminary data.</text>
</comment>
<dbReference type="PANTHER" id="PTHR43403">
    <property type="entry name" value="NAD-SPECIFIC GLUTAMATE DEHYDROGENASE"/>
    <property type="match status" value="1"/>
</dbReference>
<evidence type="ECO:0000259" key="4">
    <source>
        <dbReference type="Pfam" id="PF21075"/>
    </source>
</evidence>
<dbReference type="InterPro" id="IPR048381">
    <property type="entry name" value="GDH_C"/>
</dbReference>
<dbReference type="InterPro" id="IPR049062">
    <property type="entry name" value="NAD_Glu_DH_ACT2"/>
</dbReference>
<dbReference type="Gene3D" id="3.40.50.720">
    <property type="entry name" value="NAD(P)-binding Rossmann-like Domain"/>
    <property type="match status" value="1"/>
</dbReference>
<dbReference type="InterPro" id="IPR049058">
    <property type="entry name" value="NAD_Glu_DH_HM2"/>
</dbReference>
<feature type="domain" description="NAD-glutamate dehydrogenase catalytic" evidence="2">
    <location>
        <begin position="945"/>
        <end position="1279"/>
    </location>
</feature>
<feature type="region of interest" description="Disordered" evidence="1">
    <location>
        <begin position="906"/>
        <end position="953"/>
    </location>
</feature>
<dbReference type="Proteomes" id="UP000315730">
    <property type="component" value="Unassembled WGS sequence"/>
</dbReference>
<evidence type="ECO:0000259" key="2">
    <source>
        <dbReference type="Pfam" id="PF05088"/>
    </source>
</evidence>
<feature type="domain" description="NAD-glutamate dehydrogenase catalytic" evidence="2">
    <location>
        <begin position="748"/>
        <end position="906"/>
    </location>
</feature>
<evidence type="ECO:0000313" key="7">
    <source>
        <dbReference type="EMBL" id="GEC98707.1"/>
    </source>
</evidence>
<organism evidence="7 8">
    <name type="scientific">Kocuria varians</name>
    <name type="common">Micrococcus varians</name>
    <dbReference type="NCBI Taxonomy" id="1272"/>
    <lineage>
        <taxon>Bacteria</taxon>
        <taxon>Bacillati</taxon>
        <taxon>Actinomycetota</taxon>
        <taxon>Actinomycetes</taxon>
        <taxon>Micrococcales</taxon>
        <taxon>Micrococcaceae</taxon>
        <taxon>Kocuria</taxon>
    </lineage>
</organism>
<dbReference type="InterPro" id="IPR028971">
    <property type="entry name" value="NAD-GDH_cat"/>
</dbReference>
<feature type="domain" description="NAD-glutamate dehydrogenase ACT3" evidence="6">
    <location>
        <begin position="574"/>
        <end position="633"/>
    </location>
</feature>
<evidence type="ECO:0000313" key="8">
    <source>
        <dbReference type="Proteomes" id="UP000315730"/>
    </source>
</evidence>
<dbReference type="GO" id="GO:0004069">
    <property type="term" value="F:L-aspartate:2-oxoglutarate aminotransferase activity"/>
    <property type="evidence" value="ECO:0007669"/>
    <property type="project" value="InterPro"/>
</dbReference>
<proteinExistence type="predicted"/>
<feature type="domain" description="NAD-specific glutamate dehydrogenase C-terminal" evidence="3">
    <location>
        <begin position="1326"/>
        <end position="1694"/>
    </location>
</feature>
<dbReference type="InterPro" id="IPR049059">
    <property type="entry name" value="NAD_Glu_DH_HM1"/>
</dbReference>
<dbReference type="Pfam" id="PF21073">
    <property type="entry name" value="GDH_HM1"/>
    <property type="match status" value="1"/>
</dbReference>
<dbReference type="PANTHER" id="PTHR43403:SF1">
    <property type="entry name" value="NAD-SPECIFIC GLUTAMATE DEHYDROGENASE"/>
    <property type="match status" value="1"/>
</dbReference>
<feature type="compositionally biased region" description="Low complexity" evidence="1">
    <location>
        <begin position="1561"/>
        <end position="1574"/>
    </location>
</feature>
<sequence>MTPPPDTTQAIPAVWQRPQWRGAQSWLNEYYRSAPDADMAATDEQVLTERAETHRGVGRVRDERELCVDVLEDHGRTVLYMVTTDMPFLVSTLTTEIAANWGGAELVLHPLLLATRDAASHELTALDRLPEISSVSSGDTTSIPLTRDIIGDAASDSSTRTAVESWIRVELHGSLDEAERQQLRERVEKLVADVVRVSDDQEAMLREAGVIAQSLDPLENITFPDGSHLPDVRAAKDFLEWLRDGNFVFMGIKRYDLESDGEDAVLHSRPDTGLGLLRERGTQGHAQRLTGLGSVHARDHQVVFVTKANRRSSIHRREYLDYIGVRTFTADGEVDGEYLLLGLFSRHAYSVPAQQTPMVREKVQRVVRDFGFLPDSHSARDLMGIIEDYPRDELFHMSAAELSETAGAVLALNERRQTRVFLRQDTFGRFISAVVYLPRDRYNTSVRQRIETQLYDVFAAEAIDFEVRLTSSSLARLFFRIRLPYTGQVREFDHEELEARLRAAVRSWPESLGRAIGLEFDDEQASTLGSLWADAFPGSYREDYEIEEAIQDLKRCEELWGRDPNLPAEVRVAETDGQVRLNIYLTQALSLTELLPLLHNLGLRVLDQRPYTVTPADGREFQLYDFGVELPAGVDPTGPDEAKTEDIIEDTLCAVLSGRSDSDSLDRLVLTERMSWRSVAVLRAYVRYLLQLGYPNSFEYIADTLVAYPQATAEISELFSASFDPERFGDDDAARETARDAALERLGAVLDEVPSLDADRLFRALADVVSATLRTNVFQHRPTMAFKLDPAAIPAAPQPRPAYEIWVWSPRVEGTHLRFGEVARGGLRWSDRREDFRTEVLGLVKAQMVKNAVIVPTGAKGGFFPKQLPDPQTDREGWLTEGREAYKLFIASLLDVTDNIVREAEAEAAQDGTDATGQTAASSSAEDATPGAGAVEPAETSGEAGDTVVHPENVVRRDGDDSYLVVAADKGTAAFSDTANAISLERGFWLGDAFASGGSVGYDHKAMGITARGAWESVKRHFFELGLDTQSEAFTVVGVGDMSGDVFGNGMLLSEHIHLIAAFDHRDVFLDPTPDAAASYRERERLFNAGRTSWQDFDRSVISEGGGVYSRQEKSIPITPQVREALGIEDGVTSLSPQELVRRVLLAPADLLYNGGIGTYVKAASETNQEVGDKANDAIRVNGEDLRVRVIGEGGNLGATQLGRIEAALNGVLVNTDAIDNSGGVESSDREVNIKILVDGMVQAGLLEQEERAEFIESMTDEVAELVLRTNVAQNVLLTTERARGVEFTETFIRLMHWLEENADLNRELEFLPSDEQLRERATQDQPLTSPELSVLTAYSKIQLTKALVDSDLAEDPWFHGTLSQYFPAQIRERFGDELDTHPLRKEIISTVVANRIVNYGGIAFAYRVVVGSGADLADMARAFVAAMEIFELQDYADRHAHLGTEVPLELWNRMSLRMRRLLDRVVRWFLHRQIGDSDIQELVNTYRPIARLRFGTKQLMSAESQERTRAEAELAERHGVAEDLAVEWAELLDAYSLLDVARLAESQGLAGPEGEESGEADAAASSSEETAAATNADGVSVQMVARVYFALYDRYGLENLLNRISALPQTTRWENMARIAMREDLYATLVAIAAQVLQVPGADAAEKVEAWEQENADRLERLREVLEEIESMTRSEDFGSELAALSVALRTLRGALAD</sequence>
<evidence type="ECO:0000259" key="5">
    <source>
        <dbReference type="Pfam" id="PF21076"/>
    </source>
</evidence>
<dbReference type="OrthoDB" id="9758052at2"/>
<dbReference type="Pfam" id="PF21075">
    <property type="entry name" value="GDH_ACT1"/>
    <property type="match status" value="1"/>
</dbReference>
<evidence type="ECO:0000256" key="1">
    <source>
        <dbReference type="SAM" id="MobiDB-lite"/>
    </source>
</evidence>
<keyword evidence="8" id="KW-1185">Reference proteome</keyword>